<dbReference type="SUPFAM" id="SSF48371">
    <property type="entry name" value="ARM repeat"/>
    <property type="match status" value="1"/>
</dbReference>
<dbReference type="Gene3D" id="1.25.10.10">
    <property type="entry name" value="Leucine-rich Repeat Variant"/>
    <property type="match status" value="1"/>
</dbReference>
<evidence type="ECO:0000313" key="1">
    <source>
        <dbReference type="Proteomes" id="UP000504637"/>
    </source>
</evidence>
<dbReference type="AlphaFoldDB" id="A0A6J3LYZ3"/>
<dbReference type="OrthoDB" id="26149at2759"/>
<sequence length="456" mass="50423">MGDNEVGQAIACIKQKDPTYEDRERSMKLLARRSKEDAALRVTLADASILKAFVRTFDLDVEIDQDLKIIDAALRCVANACADNDEARSNITKLGFSWAAKCLRSSKTEARTLAAQVVFNICNEFESAQQQCYRERLHFDFLENCQVTPEGNVETLNDTIVDVLFLITGQKSQLEQTLDKPLSSKQLETILALPLHSIPTSDVDAAASSVEIALVYLQDKTVQPQAVLEKHVERVWNMLAMLDSFASKLDSEGSESAEDMKIIVPLCSSITWCLSDMAALPEFATVYAIHDAFIEKLLSCISSAERPDDQAIDQSNYRPRRVMLNAACQMIGNVLWTTKSTEHGFLVEQRALHRAVFAAILLPAVPGKTSDLLFSSAGLLIHLTRSSMDGKDIIGSDDRAEPALRVLCRHPMEQIKHEGIRLLKALCIGHAENQKRFGSLAAEVTAKPDAVEQTTS</sequence>
<reference evidence="2" key="3">
    <citation type="submission" date="2025-08" db="UniProtKB">
        <authorList>
            <consortium name="RefSeq"/>
        </authorList>
    </citation>
    <scope>IDENTIFICATION</scope>
    <source>
        <strain evidence="2">CBS 342.82</strain>
    </source>
</reference>
<evidence type="ECO:0008006" key="3">
    <source>
        <dbReference type="Google" id="ProtNLM"/>
    </source>
</evidence>
<dbReference type="PANTHER" id="PTHR10957">
    <property type="entry name" value="RAP1 GTPASE-GDP DISSOCIATION STIMULATOR 1"/>
    <property type="match status" value="1"/>
</dbReference>
<accession>A0A6J3LYZ3</accession>
<dbReference type="GeneID" id="54361081"/>
<dbReference type="InterPro" id="IPR016024">
    <property type="entry name" value="ARM-type_fold"/>
</dbReference>
<name>A0A6J3LYZ3_9PEZI</name>
<gene>
    <name evidence="2" type="ORF">K489DRAFT_371942</name>
</gene>
<dbReference type="InterPro" id="IPR040144">
    <property type="entry name" value="RAP1GDS1"/>
</dbReference>
<dbReference type="Proteomes" id="UP000504637">
    <property type="component" value="Unplaced"/>
</dbReference>
<reference evidence="2" key="1">
    <citation type="submission" date="2020-01" db="EMBL/GenBank/DDBJ databases">
        <authorList>
            <consortium name="DOE Joint Genome Institute"/>
            <person name="Haridas S."/>
            <person name="Albert R."/>
            <person name="Binder M."/>
            <person name="Bloem J."/>
            <person name="Labutti K."/>
            <person name="Salamov A."/>
            <person name="Andreopoulos B."/>
            <person name="Baker S.E."/>
            <person name="Barry K."/>
            <person name="Bills G."/>
            <person name="Bluhm B.H."/>
            <person name="Cannon C."/>
            <person name="Castanera R."/>
            <person name="Culley D.E."/>
            <person name="Daum C."/>
            <person name="Ezra D."/>
            <person name="Gonzalez J.B."/>
            <person name="Henrissat B."/>
            <person name="Kuo A."/>
            <person name="Liang C."/>
            <person name="Lipzen A."/>
            <person name="Lutzoni F."/>
            <person name="Magnuson J."/>
            <person name="Mondo S."/>
            <person name="Nolan M."/>
            <person name="Ohm R."/>
            <person name="Pangilinan J."/>
            <person name="Park H.-J."/>
            <person name="Ramirez L."/>
            <person name="Alfaro M."/>
            <person name="Sun H."/>
            <person name="Tritt A."/>
            <person name="Yoshinaga Y."/>
            <person name="Zwiers L.-H."/>
            <person name="Turgeon B.G."/>
            <person name="Goodwin S.B."/>
            <person name="Spatafora J.W."/>
            <person name="Crous P.W."/>
            <person name="Grigoriev I.V."/>
        </authorList>
    </citation>
    <scope>NUCLEOTIDE SEQUENCE</scope>
    <source>
        <strain evidence="2">CBS 342.82</strain>
    </source>
</reference>
<reference evidence="2" key="2">
    <citation type="submission" date="2020-04" db="EMBL/GenBank/DDBJ databases">
        <authorList>
            <consortium name="NCBI Genome Project"/>
        </authorList>
    </citation>
    <scope>NUCLEOTIDE SEQUENCE</scope>
    <source>
        <strain evidence="2">CBS 342.82</strain>
    </source>
</reference>
<dbReference type="GO" id="GO:0005085">
    <property type="term" value="F:guanyl-nucleotide exchange factor activity"/>
    <property type="evidence" value="ECO:0007669"/>
    <property type="project" value="InterPro"/>
</dbReference>
<proteinExistence type="predicted"/>
<keyword evidence="1" id="KW-1185">Reference proteome</keyword>
<dbReference type="InterPro" id="IPR011989">
    <property type="entry name" value="ARM-like"/>
</dbReference>
<protein>
    <recommendedName>
        <fullName evidence="3">ARM repeat-containing protein</fullName>
    </recommendedName>
</protein>
<dbReference type="RefSeq" id="XP_033458017.1">
    <property type="nucleotide sequence ID" value="XM_033603281.1"/>
</dbReference>
<evidence type="ECO:0000313" key="2">
    <source>
        <dbReference type="RefSeq" id="XP_033458017.1"/>
    </source>
</evidence>
<organism evidence="2">
    <name type="scientific">Dissoconium aciculare CBS 342.82</name>
    <dbReference type="NCBI Taxonomy" id="1314786"/>
    <lineage>
        <taxon>Eukaryota</taxon>
        <taxon>Fungi</taxon>
        <taxon>Dikarya</taxon>
        <taxon>Ascomycota</taxon>
        <taxon>Pezizomycotina</taxon>
        <taxon>Dothideomycetes</taxon>
        <taxon>Dothideomycetidae</taxon>
        <taxon>Mycosphaerellales</taxon>
        <taxon>Dissoconiaceae</taxon>
        <taxon>Dissoconium</taxon>
    </lineage>
</organism>